<reference evidence="2 3" key="1">
    <citation type="submission" date="2020-09" db="EMBL/GenBank/DDBJ databases">
        <title>Novel species in genus Gordonia.</title>
        <authorList>
            <person name="Zhang G."/>
        </authorList>
    </citation>
    <scope>NUCLEOTIDE SEQUENCE [LARGE SCALE GENOMIC DNA]</scope>
    <source>
        <strain evidence="2 3">ON-33</strain>
    </source>
</reference>
<keyword evidence="3" id="KW-1185">Reference proteome</keyword>
<keyword evidence="1" id="KW-0143">Chaperone</keyword>
<comment type="caution">
    <text evidence="2">The sequence shown here is derived from an EMBL/GenBank/DDBJ whole genome shotgun (WGS) entry which is preliminary data.</text>
</comment>
<protein>
    <submittedName>
        <fullName evidence="2">Urease accessory protein UreD</fullName>
    </submittedName>
</protein>
<dbReference type="Proteomes" id="UP000602395">
    <property type="component" value="Unassembled WGS sequence"/>
</dbReference>
<dbReference type="InterPro" id="IPR002669">
    <property type="entry name" value="UreD"/>
</dbReference>
<evidence type="ECO:0000313" key="3">
    <source>
        <dbReference type="Proteomes" id="UP000602395"/>
    </source>
</evidence>
<gene>
    <name evidence="2" type="ORF">IDF66_20860</name>
</gene>
<accession>A0ABR7WJS1</accession>
<name>A0ABR7WJS1_9ACTN</name>
<organism evidence="2 3">
    <name type="scientific">Gordonia hankookensis</name>
    <dbReference type="NCBI Taxonomy" id="589403"/>
    <lineage>
        <taxon>Bacteria</taxon>
        <taxon>Bacillati</taxon>
        <taxon>Actinomycetota</taxon>
        <taxon>Actinomycetes</taxon>
        <taxon>Mycobacteriales</taxon>
        <taxon>Gordoniaceae</taxon>
        <taxon>Gordonia</taxon>
    </lineage>
</organism>
<evidence type="ECO:0000313" key="2">
    <source>
        <dbReference type="EMBL" id="MBD1322034.1"/>
    </source>
</evidence>
<proteinExistence type="predicted"/>
<evidence type="ECO:0000256" key="1">
    <source>
        <dbReference type="ARBA" id="ARBA00023186"/>
    </source>
</evidence>
<dbReference type="EMBL" id="JACWMS010000005">
    <property type="protein sequence ID" value="MBD1322034.1"/>
    <property type="molecule type" value="Genomic_DNA"/>
</dbReference>
<sequence length="234" mass="24480">MHTEIEIVARRGRSPRVAASGGLALRRTGPESAHLISTAATPLGGDTIAVRVSVEAGAVLHLRTVAATIALPSVDRVDSSSAWTIEVADGGRLYLDPEPIVVAGGAHHRTTTRVVAQPDATVIIAEHAQLGRLAELPEHVVRARWEGSLSVDIGGGPVLRHRLALGGTGHRAASSVFRYPDSRPSEVSSDAYAARLELARPPGVNGATLTTSLAPTTTRARTLCDDLDLAPMAR</sequence>
<dbReference type="RefSeq" id="WP_190268449.1">
    <property type="nucleotide sequence ID" value="NZ_BAABAD010000004.1"/>
</dbReference>
<dbReference type="Pfam" id="PF01774">
    <property type="entry name" value="UreD"/>
    <property type="match status" value="1"/>
</dbReference>